<reference evidence="4" key="1">
    <citation type="journal article" date="2019" name="Int. J. Syst. Evol. Microbiol.">
        <title>The Global Catalogue of Microorganisms (GCM) 10K type strain sequencing project: providing services to taxonomists for standard genome sequencing and annotation.</title>
        <authorList>
            <consortium name="The Broad Institute Genomics Platform"/>
            <consortium name="The Broad Institute Genome Sequencing Center for Infectious Disease"/>
            <person name="Wu L."/>
            <person name="Ma J."/>
        </authorList>
    </citation>
    <scope>NUCLEOTIDE SEQUENCE [LARGE SCALE GENOMIC DNA]</scope>
    <source>
        <strain evidence="4">JCM 14046</strain>
    </source>
</reference>
<evidence type="ECO:0000313" key="3">
    <source>
        <dbReference type="EMBL" id="GAA1922545.1"/>
    </source>
</evidence>
<dbReference type="InterPro" id="IPR050177">
    <property type="entry name" value="Lipid_A_modif_metabolic_enz"/>
</dbReference>
<proteinExistence type="predicted"/>
<evidence type="ECO:0000313" key="4">
    <source>
        <dbReference type="Proteomes" id="UP001501612"/>
    </source>
</evidence>
<evidence type="ECO:0000256" key="1">
    <source>
        <dbReference type="SAM" id="MobiDB-lite"/>
    </source>
</evidence>
<dbReference type="RefSeq" id="WP_344007685.1">
    <property type="nucleotide sequence ID" value="NZ_BAAAMY010000005.1"/>
</dbReference>
<dbReference type="SUPFAM" id="SSF51735">
    <property type="entry name" value="NAD(P)-binding Rossmann-fold domains"/>
    <property type="match status" value="1"/>
</dbReference>
<feature type="domain" description="NAD-dependent epimerase/dehydratase" evidence="2">
    <location>
        <begin position="5"/>
        <end position="222"/>
    </location>
</feature>
<dbReference type="InterPro" id="IPR001509">
    <property type="entry name" value="Epimerase_deHydtase"/>
</dbReference>
<dbReference type="Proteomes" id="UP001501612">
    <property type="component" value="Unassembled WGS sequence"/>
</dbReference>
<accession>A0ABP5AY06</accession>
<dbReference type="EMBL" id="BAAAMY010000005">
    <property type="protein sequence ID" value="GAA1922545.1"/>
    <property type="molecule type" value="Genomic_DNA"/>
</dbReference>
<evidence type="ECO:0000259" key="2">
    <source>
        <dbReference type="Pfam" id="PF01370"/>
    </source>
</evidence>
<comment type="caution">
    <text evidence="3">The sequence shown here is derived from an EMBL/GenBank/DDBJ whole genome shotgun (WGS) entry which is preliminary data.</text>
</comment>
<dbReference type="Pfam" id="PF01370">
    <property type="entry name" value="Epimerase"/>
    <property type="match status" value="1"/>
</dbReference>
<organism evidence="3 4">
    <name type="scientific">Nocardioides lentus</name>
    <dbReference type="NCBI Taxonomy" id="338077"/>
    <lineage>
        <taxon>Bacteria</taxon>
        <taxon>Bacillati</taxon>
        <taxon>Actinomycetota</taxon>
        <taxon>Actinomycetes</taxon>
        <taxon>Propionibacteriales</taxon>
        <taxon>Nocardioidaceae</taxon>
        <taxon>Nocardioides</taxon>
    </lineage>
</organism>
<dbReference type="InterPro" id="IPR036291">
    <property type="entry name" value="NAD(P)-bd_dom_sf"/>
</dbReference>
<gene>
    <name evidence="3" type="ORF">GCM10009737_25080</name>
</gene>
<sequence length="355" mass="37722">MGRVVLVTGVSRDLGRRCARALAAAPGVDRVVGVDVTPPRGDMGGVAFVRADIRNPVIAKVLAKEDVDTVVHMSVIATPGSSGGRTTMKELNVIGTMQLLAACQRSPRLTTLVVKSTTTVYGASSRDPAMFAEDTEPRRLPRHGYAKDASEVEAYVRGFARRRPDVRVTMLRCANVLGHHVVSPMTAYFRLPVVPTVLGFDPRLQFLHEQDLMDVLEHCTTDGVHGTFNVAGSGVLLLSQALRRLGRPSVKLPPSAVGRVGSALRSARLTEFSPELVSLLTFGRGVDTARMRDVLGFTPRHSTASAFADFAAHVSPGPAPAERVLSGVGAVLGHPRAGTAPAGELGDRDEEADDA</sequence>
<dbReference type="PANTHER" id="PTHR43245:SF52">
    <property type="entry name" value="NAD-DEPENDENT EPIMERASE_DEHYDRATASE"/>
    <property type="match status" value="1"/>
</dbReference>
<dbReference type="PANTHER" id="PTHR43245">
    <property type="entry name" value="BIFUNCTIONAL POLYMYXIN RESISTANCE PROTEIN ARNA"/>
    <property type="match status" value="1"/>
</dbReference>
<name>A0ABP5AY06_9ACTN</name>
<dbReference type="Gene3D" id="3.40.50.720">
    <property type="entry name" value="NAD(P)-binding Rossmann-like Domain"/>
    <property type="match status" value="1"/>
</dbReference>
<feature type="region of interest" description="Disordered" evidence="1">
    <location>
        <begin position="335"/>
        <end position="355"/>
    </location>
</feature>
<protein>
    <submittedName>
        <fullName evidence="3">NAD-dependent epimerase/dehydratase family protein</fullName>
    </submittedName>
</protein>
<keyword evidence="4" id="KW-1185">Reference proteome</keyword>